<dbReference type="Gene3D" id="3.90.1720.10">
    <property type="entry name" value="endopeptidase domain like (from Nostoc punctiforme)"/>
    <property type="match status" value="1"/>
</dbReference>
<evidence type="ECO:0008006" key="4">
    <source>
        <dbReference type="Google" id="ProtNLM"/>
    </source>
</evidence>
<proteinExistence type="predicted"/>
<dbReference type="Proteomes" id="UP001597110">
    <property type="component" value="Unassembled WGS sequence"/>
</dbReference>
<keyword evidence="3" id="KW-1185">Reference proteome</keyword>
<keyword evidence="1" id="KW-0732">Signal</keyword>
<accession>A0ABW2YIM5</accession>
<reference evidence="3" key="1">
    <citation type="journal article" date="2019" name="Int. J. Syst. Evol. Microbiol.">
        <title>The Global Catalogue of Microorganisms (GCM) 10K type strain sequencing project: providing services to taxonomists for standard genome sequencing and annotation.</title>
        <authorList>
            <consortium name="The Broad Institute Genomics Platform"/>
            <consortium name="The Broad Institute Genome Sequencing Center for Infectious Disease"/>
            <person name="Wu L."/>
            <person name="Ma J."/>
        </authorList>
    </citation>
    <scope>NUCLEOTIDE SEQUENCE [LARGE SCALE GENOMIC DNA]</scope>
    <source>
        <strain evidence="3">CCUG 55585</strain>
    </source>
</reference>
<organism evidence="2 3">
    <name type="scientific">Lysobacter brunescens</name>
    <dbReference type="NCBI Taxonomy" id="262323"/>
    <lineage>
        <taxon>Bacteria</taxon>
        <taxon>Pseudomonadati</taxon>
        <taxon>Pseudomonadota</taxon>
        <taxon>Gammaproteobacteria</taxon>
        <taxon>Lysobacterales</taxon>
        <taxon>Lysobacteraceae</taxon>
        <taxon>Lysobacter</taxon>
    </lineage>
</organism>
<evidence type="ECO:0000256" key="1">
    <source>
        <dbReference type="SAM" id="SignalP"/>
    </source>
</evidence>
<dbReference type="EMBL" id="JBHTIF010000005">
    <property type="protein sequence ID" value="MFD0727416.1"/>
    <property type="molecule type" value="Genomic_DNA"/>
</dbReference>
<gene>
    <name evidence="2" type="ORF">ACFQ0E_17620</name>
</gene>
<name>A0ABW2YIM5_9GAMM</name>
<dbReference type="RefSeq" id="WP_386826069.1">
    <property type="nucleotide sequence ID" value="NZ_JBHTIF010000005.1"/>
</dbReference>
<feature type="chain" id="PRO_5046479196" description="Secreted protein" evidence="1">
    <location>
        <begin position="40"/>
        <end position="155"/>
    </location>
</feature>
<comment type="caution">
    <text evidence="2">The sequence shown here is derived from an EMBL/GenBank/DDBJ whole genome shotgun (WGS) entry which is preliminary data.</text>
</comment>
<feature type="signal peptide" evidence="1">
    <location>
        <begin position="1"/>
        <end position="39"/>
    </location>
</feature>
<sequence>MTTKATGPGRPLAIHRALRGTSRILLAGLLACASLQAFAADPVTARDPLDRSQPLMAPVNDATLGNPLSLPERTLIFARDIHTIFNASQVPGKVVETAEAPKEGRIRGMLKRGLALLGNGQFLHSPRTGKDVEVASLTTGYWSQRYLKGRRVVTQ</sequence>
<protein>
    <recommendedName>
        <fullName evidence="4">Secreted protein</fullName>
    </recommendedName>
</protein>
<evidence type="ECO:0000313" key="2">
    <source>
        <dbReference type="EMBL" id="MFD0727416.1"/>
    </source>
</evidence>
<evidence type="ECO:0000313" key="3">
    <source>
        <dbReference type="Proteomes" id="UP001597110"/>
    </source>
</evidence>
<dbReference type="InterPro" id="IPR038765">
    <property type="entry name" value="Papain-like_cys_pep_sf"/>
</dbReference>
<dbReference type="SUPFAM" id="SSF54001">
    <property type="entry name" value="Cysteine proteinases"/>
    <property type="match status" value="1"/>
</dbReference>